<evidence type="ECO:0000313" key="2">
    <source>
        <dbReference type="EMBL" id="ETP27915.1"/>
    </source>
</evidence>
<evidence type="ECO:0000313" key="3">
    <source>
        <dbReference type="Proteomes" id="UP000018948"/>
    </source>
</evidence>
<gene>
    <name evidence="2" type="ORF">F442_22800</name>
</gene>
<reference evidence="2 3" key="1">
    <citation type="submission" date="2013-11" db="EMBL/GenBank/DDBJ databases">
        <title>The Genome Sequence of Phytophthora parasitica P10297.</title>
        <authorList>
            <consortium name="The Broad Institute Genomics Platform"/>
            <person name="Russ C."/>
            <person name="Tyler B."/>
            <person name="Panabieres F."/>
            <person name="Shan W."/>
            <person name="Tripathy S."/>
            <person name="Grunwald N."/>
            <person name="Machado M."/>
            <person name="Johnson C.S."/>
            <person name="Walker B."/>
            <person name="Young S.K."/>
            <person name="Zeng Q."/>
            <person name="Gargeya S."/>
            <person name="Fitzgerald M."/>
            <person name="Haas B."/>
            <person name="Abouelleil A."/>
            <person name="Allen A.W."/>
            <person name="Alvarado L."/>
            <person name="Arachchi H.M."/>
            <person name="Berlin A.M."/>
            <person name="Chapman S.B."/>
            <person name="Gainer-Dewar J."/>
            <person name="Goldberg J."/>
            <person name="Griggs A."/>
            <person name="Gujja S."/>
            <person name="Hansen M."/>
            <person name="Howarth C."/>
            <person name="Imamovic A."/>
            <person name="Ireland A."/>
            <person name="Larimer J."/>
            <person name="McCowan C."/>
            <person name="Murphy C."/>
            <person name="Pearson M."/>
            <person name="Poon T.W."/>
            <person name="Priest M."/>
            <person name="Roberts A."/>
            <person name="Saif S."/>
            <person name="Shea T."/>
            <person name="Sisk P."/>
            <person name="Sykes S."/>
            <person name="Wortman J."/>
            <person name="Nusbaum C."/>
            <person name="Birren B."/>
        </authorList>
    </citation>
    <scope>NUCLEOTIDE SEQUENCE [LARGE SCALE GENOMIC DNA]</scope>
    <source>
        <strain evidence="2 3">P10297</strain>
    </source>
</reference>
<dbReference type="AlphaFoldDB" id="W2XYI3"/>
<accession>W2XYI3</accession>
<evidence type="ECO:0000256" key="1">
    <source>
        <dbReference type="SAM" id="MobiDB-lite"/>
    </source>
</evidence>
<sequence length="42" mass="4890">MWTQDTLEEMVARDLEEHMERVELAASDEEEAKADIVPTRKS</sequence>
<dbReference type="Proteomes" id="UP000018948">
    <property type="component" value="Unassembled WGS sequence"/>
</dbReference>
<dbReference type="EMBL" id="ANIY01005319">
    <property type="protein sequence ID" value="ETP27915.1"/>
    <property type="molecule type" value="Genomic_DNA"/>
</dbReference>
<proteinExistence type="predicted"/>
<protein>
    <submittedName>
        <fullName evidence="2">Uncharacterized protein</fullName>
    </submittedName>
</protein>
<name>W2XYI3_PHYNI</name>
<dbReference type="OrthoDB" id="10279008at2759"/>
<comment type="caution">
    <text evidence="2">The sequence shown here is derived from an EMBL/GenBank/DDBJ whole genome shotgun (WGS) entry which is preliminary data.</text>
</comment>
<organism evidence="2 3">
    <name type="scientific">Phytophthora nicotianae P10297</name>
    <dbReference type="NCBI Taxonomy" id="1317064"/>
    <lineage>
        <taxon>Eukaryota</taxon>
        <taxon>Sar</taxon>
        <taxon>Stramenopiles</taxon>
        <taxon>Oomycota</taxon>
        <taxon>Peronosporomycetes</taxon>
        <taxon>Peronosporales</taxon>
        <taxon>Peronosporaceae</taxon>
        <taxon>Phytophthora</taxon>
    </lineage>
</organism>
<feature type="region of interest" description="Disordered" evidence="1">
    <location>
        <begin position="23"/>
        <end position="42"/>
    </location>
</feature>